<dbReference type="SUPFAM" id="SSF54292">
    <property type="entry name" value="2Fe-2S ferredoxin-like"/>
    <property type="match status" value="1"/>
</dbReference>
<evidence type="ECO:0000313" key="6">
    <source>
        <dbReference type="Proteomes" id="UP001355206"/>
    </source>
</evidence>
<dbReference type="EMBL" id="MLCA01000014">
    <property type="protein sequence ID" value="MEE7493628.1"/>
    <property type="molecule type" value="Genomic_DNA"/>
</dbReference>
<evidence type="ECO:0000259" key="4">
    <source>
        <dbReference type="PROSITE" id="PS51085"/>
    </source>
</evidence>
<dbReference type="InterPro" id="IPR002888">
    <property type="entry name" value="2Fe-2S-bd"/>
</dbReference>
<dbReference type="PANTHER" id="PTHR45331:SF1">
    <property type="entry name" value="ALDEHYDE OXIDOREDUCTASE IRON-SULFUR-BINDING SUBUNIT PAOA"/>
    <property type="match status" value="1"/>
</dbReference>
<comment type="caution">
    <text evidence="5">The sequence shown here is derived from an EMBL/GenBank/DDBJ whole genome shotgun (WGS) entry which is preliminary data.</text>
</comment>
<dbReference type="Gene3D" id="3.10.20.30">
    <property type="match status" value="1"/>
</dbReference>
<keyword evidence="6" id="KW-1185">Reference proteome</keyword>
<evidence type="ECO:0000256" key="3">
    <source>
        <dbReference type="ARBA" id="ARBA00023004"/>
    </source>
</evidence>
<protein>
    <submittedName>
        <fullName evidence="5">Aldehyde dehydrogenase iron-sulfur subunit</fullName>
    </submittedName>
</protein>
<evidence type="ECO:0000313" key="5">
    <source>
        <dbReference type="EMBL" id="MEE7493628.1"/>
    </source>
</evidence>
<sequence>MVGATAAPQDPGARTARTDAPVLATVTFTVNGERRTLELDTRTSLLDAAREQLHLTGSKKGCDHGQCGACTMIVDGRRINACLTLAIMHQGAEIVTVEGLGQPDNLHPMQAAFVRHDGYQCGYCTPGQICSSVAVLEEIKAGIPSHVTADLGAAPQVTEMEIRERMSGNICRCGAYSNIVEAITEVAGSRA</sequence>
<evidence type="ECO:0000256" key="2">
    <source>
        <dbReference type="ARBA" id="ARBA00023002"/>
    </source>
</evidence>
<dbReference type="PANTHER" id="PTHR45331">
    <property type="entry name" value="OXIDOREDUCTASE, IRON-SULPHUR BINDING SUBUNIT-RELATED-RELATED"/>
    <property type="match status" value="1"/>
</dbReference>
<dbReference type="InterPro" id="IPR036010">
    <property type="entry name" value="2Fe-2S_ferredoxin-like_sf"/>
</dbReference>
<dbReference type="CDD" id="cd00207">
    <property type="entry name" value="fer2"/>
    <property type="match status" value="1"/>
</dbReference>
<proteinExistence type="predicted"/>
<dbReference type="InterPro" id="IPR052914">
    <property type="entry name" value="Aldehyde_Oxdr_Iron-Sulfur"/>
</dbReference>
<dbReference type="NCBIfam" id="NF008514">
    <property type="entry name" value="PRK11433.1"/>
    <property type="match status" value="1"/>
</dbReference>
<evidence type="ECO:0000256" key="1">
    <source>
        <dbReference type="ARBA" id="ARBA00022723"/>
    </source>
</evidence>
<dbReference type="Pfam" id="PF00111">
    <property type="entry name" value="Fer2"/>
    <property type="match status" value="1"/>
</dbReference>
<gene>
    <name evidence="5" type="ORF">MOTC310_25605</name>
</gene>
<dbReference type="PROSITE" id="PS00197">
    <property type="entry name" value="2FE2S_FER_1"/>
    <property type="match status" value="1"/>
</dbReference>
<dbReference type="InterPro" id="IPR012675">
    <property type="entry name" value="Beta-grasp_dom_sf"/>
</dbReference>
<dbReference type="RefSeq" id="WP_331303798.1">
    <property type="nucleotide sequence ID" value="NZ_MLCA01000014.1"/>
</dbReference>
<keyword evidence="2" id="KW-0560">Oxidoreductase</keyword>
<dbReference type="InterPro" id="IPR006058">
    <property type="entry name" value="2Fe2S_fd_BS"/>
</dbReference>
<feature type="domain" description="2Fe-2S ferredoxin-type" evidence="4">
    <location>
        <begin position="24"/>
        <end position="100"/>
    </location>
</feature>
<keyword evidence="3" id="KW-0408">Iron</keyword>
<dbReference type="SUPFAM" id="SSF47741">
    <property type="entry name" value="CO dehydrogenase ISP C-domain like"/>
    <property type="match status" value="1"/>
</dbReference>
<dbReference type="Pfam" id="PF01799">
    <property type="entry name" value="Fer2_2"/>
    <property type="match status" value="1"/>
</dbReference>
<accession>A0ABU7TUY5</accession>
<name>A0ABU7TUY5_9HYPH</name>
<dbReference type="Gene3D" id="1.10.150.120">
    <property type="entry name" value="[2Fe-2S]-binding domain"/>
    <property type="match status" value="1"/>
</dbReference>
<organism evidence="5 6">
    <name type="scientific">Methylobacterium oryzae</name>
    <dbReference type="NCBI Taxonomy" id="334852"/>
    <lineage>
        <taxon>Bacteria</taxon>
        <taxon>Pseudomonadati</taxon>
        <taxon>Pseudomonadota</taxon>
        <taxon>Alphaproteobacteria</taxon>
        <taxon>Hyphomicrobiales</taxon>
        <taxon>Methylobacteriaceae</taxon>
        <taxon>Methylobacterium</taxon>
    </lineage>
</organism>
<dbReference type="InterPro" id="IPR036884">
    <property type="entry name" value="2Fe-2S-bd_dom_sf"/>
</dbReference>
<reference evidence="5 6" key="1">
    <citation type="journal article" date="2012" name="Genet. Mol. Biol.">
        <title>Analysis of 16S rRNA and mxaF genes revealing insights into Methylobacterium niche-specific plant association.</title>
        <authorList>
            <person name="Dourado M.N."/>
            <person name="Andreote F.D."/>
            <person name="Dini-Andreote F."/>
            <person name="Conti R."/>
            <person name="Araujo J.M."/>
            <person name="Araujo W.L."/>
        </authorList>
    </citation>
    <scope>NUCLEOTIDE SEQUENCE [LARGE SCALE GENOMIC DNA]</scope>
    <source>
        <strain evidence="5 6">TC3-10</strain>
    </source>
</reference>
<dbReference type="PROSITE" id="PS51085">
    <property type="entry name" value="2FE2S_FER_2"/>
    <property type="match status" value="1"/>
</dbReference>
<keyword evidence="1" id="KW-0479">Metal-binding</keyword>
<dbReference type="InterPro" id="IPR001041">
    <property type="entry name" value="2Fe-2S_ferredoxin-type"/>
</dbReference>
<dbReference type="Proteomes" id="UP001355206">
    <property type="component" value="Unassembled WGS sequence"/>
</dbReference>